<dbReference type="GO" id="GO:0052621">
    <property type="term" value="F:diguanylate cyclase activity"/>
    <property type="evidence" value="ECO:0007669"/>
    <property type="project" value="UniProtKB-EC"/>
</dbReference>
<dbReference type="AlphaFoldDB" id="E1JUU2"/>
<sequence length="730" mass="84269" precursor="true">MPFVYRITSLSSLLLSALLLLLICTLGHAAVVDVKQGWQYRWGDSPFRADGEAIWAVEGGKSSDKWLDIVFPSNPPQRQGRENVWFRVMLPKGKWRDPVLYIYSVDLIVQVYLEGKKIYQYGKFDEHGRKKFFGWPWHMITLPQDCGGKTLYFRVFSNYMDIGLWGEIKLMERTELLHYIVNNSLQSLIIGSFSLVVALLALFFALVQTKKGTFWAIALYALSAGGMAIGDTQATLLLWYRPLFWDYVSAASYFLVPIASALLLEQWFDGGLRRMFRTIWVFFLCYFVLALGLSLQGLVMLSHTFPVFDMLFALSLPLCLVPFWWFKQMTLEQRSILVAYALLCLLLLLDMAVAHSVVPWGRIPVSWGSLFFIVTIIIISLRYYGRMQKELQALNRSLEEKVQARTRVLSLESEKKGVIGELITGLQQCINVEQARAVLRKELPRLWQPIPGCFYEVQVHGEAYHLSCCWGDYKMSEAQPIISWKQMMEHLEVQEEISWYFPVRIEHPRLGPQQVGAFMLRVDQNTWLQDSEFHHATLLSLARRAMDRINFTLTQLRLQQELRSYSYEDALTGLKNRRFFDDALEREIAQALKQQSDLSLIMLDIDYFKFFNDSYGHAAGDEALRFLAEQMNKTFRHTDIICRYGGEEFVILMPHAKASECHARVLELLQTIARSTIQYAGRDLGTITLSVGISSWPSFVENPQELLSHADRALYQAKERGRNRVVLYGE</sequence>
<evidence type="ECO:0000313" key="7">
    <source>
        <dbReference type="Proteomes" id="UP000006250"/>
    </source>
</evidence>
<dbReference type="STRING" id="596151.DesfrDRAFT_1391"/>
<dbReference type="OrthoDB" id="7323245at2"/>
<evidence type="ECO:0000313" key="6">
    <source>
        <dbReference type="EMBL" id="EFL51856.1"/>
    </source>
</evidence>
<dbReference type="Gene3D" id="3.30.70.270">
    <property type="match status" value="1"/>
</dbReference>
<dbReference type="InterPro" id="IPR029787">
    <property type="entry name" value="Nucleotide_cyclase"/>
</dbReference>
<organism evidence="6 7">
    <name type="scientific">Solidesulfovibrio fructosivorans JJ]</name>
    <dbReference type="NCBI Taxonomy" id="596151"/>
    <lineage>
        <taxon>Bacteria</taxon>
        <taxon>Pseudomonadati</taxon>
        <taxon>Thermodesulfobacteriota</taxon>
        <taxon>Desulfovibrionia</taxon>
        <taxon>Desulfovibrionales</taxon>
        <taxon>Desulfovibrionaceae</taxon>
        <taxon>Solidesulfovibrio</taxon>
    </lineage>
</organism>
<keyword evidence="3" id="KW-0812">Transmembrane</keyword>
<dbReference type="CDD" id="cd01949">
    <property type="entry name" value="GGDEF"/>
    <property type="match status" value="1"/>
</dbReference>
<dbReference type="PROSITE" id="PS50887">
    <property type="entry name" value="GGDEF"/>
    <property type="match status" value="1"/>
</dbReference>
<dbReference type="SUPFAM" id="SSF55073">
    <property type="entry name" value="Nucleotide cyclase"/>
    <property type="match status" value="1"/>
</dbReference>
<dbReference type="PANTHER" id="PTHR45138:SF9">
    <property type="entry name" value="DIGUANYLATE CYCLASE DGCM-RELATED"/>
    <property type="match status" value="1"/>
</dbReference>
<keyword evidence="3" id="KW-0472">Membrane</keyword>
<feature type="transmembrane region" description="Helical" evidence="3">
    <location>
        <begin position="276"/>
        <end position="299"/>
    </location>
</feature>
<dbReference type="EMBL" id="AECZ01000007">
    <property type="protein sequence ID" value="EFL51856.1"/>
    <property type="molecule type" value="Genomic_DNA"/>
</dbReference>
<feature type="transmembrane region" description="Helical" evidence="3">
    <location>
        <begin position="364"/>
        <end position="384"/>
    </location>
</feature>
<dbReference type="SMART" id="SM00267">
    <property type="entry name" value="GGDEF"/>
    <property type="match status" value="1"/>
</dbReference>
<feature type="domain" description="GGDEF" evidence="5">
    <location>
        <begin position="596"/>
        <end position="730"/>
    </location>
</feature>
<reference evidence="6 7" key="1">
    <citation type="submission" date="2010-08" db="EMBL/GenBank/DDBJ databases">
        <title>The draft genome of Desulfovibrio fructosovorans JJ.</title>
        <authorList>
            <consortium name="US DOE Joint Genome Institute (JGI-PGF)"/>
            <person name="Lucas S."/>
            <person name="Copeland A."/>
            <person name="Lapidus A."/>
            <person name="Cheng J.-F."/>
            <person name="Bruce D."/>
            <person name="Goodwin L."/>
            <person name="Pitluck S."/>
            <person name="Land M.L."/>
            <person name="Hauser L."/>
            <person name="Chang Y.-J."/>
            <person name="Jeffries C."/>
            <person name="Wall J.D."/>
            <person name="Stahl D.A."/>
            <person name="Arkin A.P."/>
            <person name="Dehal P."/>
            <person name="Stolyar S.M."/>
            <person name="Hazen T.C."/>
            <person name="Woyke T.J."/>
        </authorList>
    </citation>
    <scope>NUCLEOTIDE SEQUENCE [LARGE SCALE GENOMIC DNA]</scope>
    <source>
        <strain evidence="6 7">JJ</strain>
    </source>
</reference>
<dbReference type="InterPro" id="IPR000160">
    <property type="entry name" value="GGDEF_dom"/>
</dbReference>
<feature type="transmembrane region" description="Helical" evidence="3">
    <location>
        <begin position="337"/>
        <end position="358"/>
    </location>
</feature>
<dbReference type="eggNOG" id="COG3706">
    <property type="taxonomic scope" value="Bacteria"/>
</dbReference>
<dbReference type="PANTHER" id="PTHR45138">
    <property type="entry name" value="REGULATORY COMPONENTS OF SENSORY TRANSDUCTION SYSTEM"/>
    <property type="match status" value="1"/>
</dbReference>
<protein>
    <recommendedName>
        <fullName evidence="1">diguanylate cyclase</fullName>
        <ecNumber evidence="1">2.7.7.65</ecNumber>
    </recommendedName>
</protein>
<dbReference type="FunFam" id="3.30.70.270:FF:000001">
    <property type="entry name" value="Diguanylate cyclase domain protein"/>
    <property type="match status" value="1"/>
</dbReference>
<keyword evidence="4" id="KW-0732">Signal</keyword>
<keyword evidence="3" id="KW-1133">Transmembrane helix</keyword>
<name>E1JUU2_SOLFR</name>
<feature type="chain" id="PRO_5003148139" description="diguanylate cyclase" evidence="4">
    <location>
        <begin position="30"/>
        <end position="730"/>
    </location>
</feature>
<keyword evidence="7" id="KW-1185">Reference proteome</keyword>
<accession>E1JUU2</accession>
<gene>
    <name evidence="6" type="ORF">DesfrDRAFT_1391</name>
</gene>
<evidence type="ECO:0000259" key="5">
    <source>
        <dbReference type="PROSITE" id="PS50887"/>
    </source>
</evidence>
<feature type="signal peptide" evidence="4">
    <location>
        <begin position="1"/>
        <end position="29"/>
    </location>
</feature>
<dbReference type="RefSeq" id="WP_005992403.1">
    <property type="nucleotide sequence ID" value="NZ_AECZ01000007.1"/>
</dbReference>
<feature type="transmembrane region" description="Helical" evidence="3">
    <location>
        <begin position="244"/>
        <end position="264"/>
    </location>
</feature>
<dbReference type="Proteomes" id="UP000006250">
    <property type="component" value="Unassembled WGS sequence"/>
</dbReference>
<dbReference type="NCBIfam" id="TIGR00254">
    <property type="entry name" value="GGDEF"/>
    <property type="match status" value="1"/>
</dbReference>
<dbReference type="InterPro" id="IPR043128">
    <property type="entry name" value="Rev_trsase/Diguanyl_cyclase"/>
</dbReference>
<feature type="transmembrane region" description="Helical" evidence="3">
    <location>
        <begin position="188"/>
        <end position="207"/>
    </location>
</feature>
<dbReference type="InterPro" id="IPR050469">
    <property type="entry name" value="Diguanylate_Cyclase"/>
</dbReference>
<feature type="transmembrane region" description="Helical" evidence="3">
    <location>
        <begin position="305"/>
        <end position="325"/>
    </location>
</feature>
<evidence type="ECO:0000256" key="2">
    <source>
        <dbReference type="ARBA" id="ARBA00034247"/>
    </source>
</evidence>
<comment type="catalytic activity">
    <reaction evidence="2">
        <text>2 GTP = 3',3'-c-di-GMP + 2 diphosphate</text>
        <dbReference type="Rhea" id="RHEA:24898"/>
        <dbReference type="ChEBI" id="CHEBI:33019"/>
        <dbReference type="ChEBI" id="CHEBI:37565"/>
        <dbReference type="ChEBI" id="CHEBI:58805"/>
        <dbReference type="EC" id="2.7.7.65"/>
    </reaction>
</comment>
<dbReference type="Pfam" id="PF00990">
    <property type="entry name" value="GGDEF"/>
    <property type="match status" value="1"/>
</dbReference>
<proteinExistence type="predicted"/>
<comment type="caution">
    <text evidence="6">The sequence shown here is derived from an EMBL/GenBank/DDBJ whole genome shotgun (WGS) entry which is preliminary data.</text>
</comment>
<evidence type="ECO:0000256" key="3">
    <source>
        <dbReference type="SAM" id="Phobius"/>
    </source>
</evidence>
<dbReference type="EC" id="2.7.7.65" evidence="1"/>
<evidence type="ECO:0000256" key="1">
    <source>
        <dbReference type="ARBA" id="ARBA00012528"/>
    </source>
</evidence>
<evidence type="ECO:0000256" key="4">
    <source>
        <dbReference type="SAM" id="SignalP"/>
    </source>
</evidence>
<feature type="transmembrane region" description="Helical" evidence="3">
    <location>
        <begin position="214"/>
        <end position="238"/>
    </location>
</feature>